<dbReference type="AlphaFoldDB" id="A0A845M0C6"/>
<evidence type="ECO:0000313" key="3">
    <source>
        <dbReference type="Proteomes" id="UP000467322"/>
    </source>
</evidence>
<sequence>MATEKIILFNLHYSPNLGDGLIGACMVHALSTLRPGAQVVPIDISGRNGFGAVTVRNRNLALKVLRVLPLGLRQRAVHRRLSALLDGVEDRWRKALDGAGMALIGGGQLFSDADLNFPVKMDRVGQLLAEAGVPAAIHAVGVSENWTPWGRRLFSRLCEADLRAVGVRDAPSLAAWRAQAGGDCPGARLTRDPGLLSEAAFGPRAPGQAIALGITAPDILSYHADAGVAGGGGIAFYEELALSLVARAGRVRLFCNGADEDAAALAAVAGRPAIQGAIAAGQIECARVPATPKELVDTVATCRAVISHRLHACILGHAYGRPVVGMGWDRKVESFFDSVGLESCFVGRTGAAPATVADIMVSAIANGVDRDRQAAVIRDTWEGLESTLADLTEQGRGAA</sequence>
<dbReference type="RefSeq" id="WP_161350607.1">
    <property type="nucleotide sequence ID" value="NZ_WTUX01000010.1"/>
</dbReference>
<dbReference type="EMBL" id="WTUX01000010">
    <property type="protein sequence ID" value="MZR12489.1"/>
    <property type="molecule type" value="Genomic_DNA"/>
</dbReference>
<dbReference type="Pfam" id="PF04230">
    <property type="entry name" value="PS_pyruv_trans"/>
    <property type="match status" value="1"/>
</dbReference>
<dbReference type="PANTHER" id="PTHR36836:SF1">
    <property type="entry name" value="COLANIC ACID BIOSYNTHESIS PROTEIN WCAK"/>
    <property type="match status" value="1"/>
</dbReference>
<dbReference type="PANTHER" id="PTHR36836">
    <property type="entry name" value="COLANIC ACID BIOSYNTHESIS PROTEIN WCAK"/>
    <property type="match status" value="1"/>
</dbReference>
<dbReference type="Proteomes" id="UP000467322">
    <property type="component" value="Unassembled WGS sequence"/>
</dbReference>
<name>A0A845M0C6_9RHOB</name>
<proteinExistence type="predicted"/>
<accession>A0A845M0C6</accession>
<organism evidence="2 3">
    <name type="scientific">Maritimibacter harenae</name>
    <dbReference type="NCBI Taxonomy" id="2606218"/>
    <lineage>
        <taxon>Bacteria</taxon>
        <taxon>Pseudomonadati</taxon>
        <taxon>Pseudomonadota</taxon>
        <taxon>Alphaproteobacteria</taxon>
        <taxon>Rhodobacterales</taxon>
        <taxon>Roseobacteraceae</taxon>
        <taxon>Maritimibacter</taxon>
    </lineage>
</organism>
<evidence type="ECO:0000313" key="2">
    <source>
        <dbReference type="EMBL" id="MZR12489.1"/>
    </source>
</evidence>
<gene>
    <name evidence="2" type="ORF">GQE99_05595</name>
</gene>
<comment type="caution">
    <text evidence="2">The sequence shown here is derived from an EMBL/GenBank/DDBJ whole genome shotgun (WGS) entry which is preliminary data.</text>
</comment>
<keyword evidence="3" id="KW-1185">Reference proteome</keyword>
<feature type="domain" description="Polysaccharide pyruvyl transferase" evidence="1">
    <location>
        <begin position="16"/>
        <end position="329"/>
    </location>
</feature>
<evidence type="ECO:0000259" key="1">
    <source>
        <dbReference type="Pfam" id="PF04230"/>
    </source>
</evidence>
<protein>
    <recommendedName>
        <fullName evidence="1">Polysaccharide pyruvyl transferase domain-containing protein</fullName>
    </recommendedName>
</protein>
<reference evidence="2 3" key="1">
    <citation type="submission" date="2019-12" db="EMBL/GenBank/DDBJ databases">
        <title>Maritimibacter sp. nov. sp. isolated from sea sand.</title>
        <authorList>
            <person name="Kim J."/>
            <person name="Jeong S.E."/>
            <person name="Jung H.S."/>
            <person name="Jeon C.O."/>
        </authorList>
    </citation>
    <scope>NUCLEOTIDE SEQUENCE [LARGE SCALE GENOMIC DNA]</scope>
    <source>
        <strain evidence="2 3">DP07</strain>
    </source>
</reference>
<dbReference type="InterPro" id="IPR007345">
    <property type="entry name" value="Polysacch_pyruvyl_Trfase"/>
</dbReference>